<keyword evidence="14" id="KW-1185">Reference proteome</keyword>
<proteinExistence type="inferred from homology"/>
<keyword evidence="5" id="KW-1133">Transmembrane helix</keyword>
<comment type="function">
    <text evidence="9">Catalyzes the reduction of all-trans-retinal to all-trans-retinol in the presence of NADPH.</text>
</comment>
<dbReference type="PRINTS" id="PR00080">
    <property type="entry name" value="SDRFAMILY"/>
</dbReference>
<dbReference type="GO" id="GO:0052650">
    <property type="term" value="F:all-trans-retinol dehydrogenase (NADP+) activity"/>
    <property type="evidence" value="ECO:0007669"/>
    <property type="project" value="UniProtKB-ARBA"/>
</dbReference>
<dbReference type="InterPro" id="IPR002347">
    <property type="entry name" value="SDR_fam"/>
</dbReference>
<keyword evidence="3" id="KW-0812">Transmembrane</keyword>
<accession>A0A6A5QL41</accession>
<evidence type="ECO:0000256" key="11">
    <source>
        <dbReference type="ARBA" id="ARBA00082544"/>
    </source>
</evidence>
<keyword evidence="4" id="KW-0521">NADP</keyword>
<sequence length="337" mass="37349">MTFLRGVLSDRLTIALFLSLALFKIPLPRSPDRADYYSAGLRTLRSAIYTAIGVKLILALNKWITYRSINNFVDDTSWDWPKELAVITGGSSGIGAETVMGLSKQNVKTIILDINPPTSKQPNRVTFYQVDLTSTSAIIEAAAKIIREHGHPSILINNAGTGTAQTILSESEPERRRVFEVNSLCHFTLVREFLPAMIERNHGHVVTVASTGSFYSQAQNVSYACSKASAMAFHEGLGQEIRARFNAPKIRTSIIYPDFVRTPLVEALTSKVSQFPLKVLEPVEVAKEIVDIVLSTYSHSIVLPRDMAYLSLLRGLPLWLLRIVQTLDPDPLALANR</sequence>
<evidence type="ECO:0000256" key="9">
    <source>
        <dbReference type="ARBA" id="ARBA00059620"/>
    </source>
</evidence>
<keyword evidence="6" id="KW-0560">Oxidoreductase</keyword>
<reference evidence="13" key="1">
    <citation type="journal article" date="2020" name="Stud. Mycol.">
        <title>101 Dothideomycetes genomes: a test case for predicting lifestyles and emergence of pathogens.</title>
        <authorList>
            <person name="Haridas S."/>
            <person name="Albert R."/>
            <person name="Binder M."/>
            <person name="Bloem J."/>
            <person name="Labutti K."/>
            <person name="Salamov A."/>
            <person name="Andreopoulos B."/>
            <person name="Baker S."/>
            <person name="Barry K."/>
            <person name="Bills G."/>
            <person name="Bluhm B."/>
            <person name="Cannon C."/>
            <person name="Castanera R."/>
            <person name="Culley D."/>
            <person name="Daum C."/>
            <person name="Ezra D."/>
            <person name="Gonzalez J."/>
            <person name="Henrissat B."/>
            <person name="Kuo A."/>
            <person name="Liang C."/>
            <person name="Lipzen A."/>
            <person name="Lutzoni F."/>
            <person name="Magnuson J."/>
            <person name="Mondo S."/>
            <person name="Nolan M."/>
            <person name="Ohm R."/>
            <person name="Pangilinan J."/>
            <person name="Park H.-J."/>
            <person name="Ramirez L."/>
            <person name="Alfaro M."/>
            <person name="Sun H."/>
            <person name="Tritt A."/>
            <person name="Yoshinaga Y."/>
            <person name="Zwiers L.-H."/>
            <person name="Turgeon B."/>
            <person name="Goodwin S."/>
            <person name="Spatafora J."/>
            <person name="Crous P."/>
            <person name="Grigoriev I."/>
        </authorList>
    </citation>
    <scope>NUCLEOTIDE SEQUENCE</scope>
    <source>
        <strain evidence="13">HMLAC05119</strain>
    </source>
</reference>
<dbReference type="PRINTS" id="PR00081">
    <property type="entry name" value="GDHRDH"/>
</dbReference>
<name>A0A6A5QL41_AMPQU</name>
<keyword evidence="7" id="KW-0443">Lipid metabolism</keyword>
<gene>
    <name evidence="13" type="ORF">BDU57DRAFT_518665</name>
</gene>
<dbReference type="FunFam" id="3.40.50.720:FF:000131">
    <property type="entry name" value="Short-chain dehydrogenase/reductase 3"/>
    <property type="match status" value="1"/>
</dbReference>
<evidence type="ECO:0000256" key="12">
    <source>
        <dbReference type="RuleBase" id="RU000363"/>
    </source>
</evidence>
<dbReference type="PROSITE" id="PS00061">
    <property type="entry name" value="ADH_SHORT"/>
    <property type="match status" value="1"/>
</dbReference>
<dbReference type="Pfam" id="PF00106">
    <property type="entry name" value="adh_short"/>
    <property type="match status" value="1"/>
</dbReference>
<keyword evidence="8" id="KW-0472">Membrane</keyword>
<dbReference type="OrthoDB" id="10253736at2759"/>
<evidence type="ECO:0000256" key="2">
    <source>
        <dbReference type="ARBA" id="ARBA00006484"/>
    </source>
</evidence>
<dbReference type="AlphaFoldDB" id="A0A6A5QL41"/>
<protein>
    <recommendedName>
        <fullName evidence="10">Short-chain dehydrogenase/reductase 3</fullName>
    </recommendedName>
    <alternativeName>
        <fullName evidence="11">Retinal short-chain dehydrogenase/reductase 1</fullName>
    </alternativeName>
</protein>
<evidence type="ECO:0000256" key="10">
    <source>
        <dbReference type="ARBA" id="ARBA00068717"/>
    </source>
</evidence>
<dbReference type="PANTHER" id="PTHR24322:SF736">
    <property type="entry name" value="RETINOL DEHYDROGENASE 10"/>
    <property type="match status" value="1"/>
</dbReference>
<evidence type="ECO:0000256" key="6">
    <source>
        <dbReference type="ARBA" id="ARBA00023002"/>
    </source>
</evidence>
<organism evidence="13 14">
    <name type="scientific">Ampelomyces quisqualis</name>
    <name type="common">Powdery mildew agent</name>
    <dbReference type="NCBI Taxonomy" id="50730"/>
    <lineage>
        <taxon>Eukaryota</taxon>
        <taxon>Fungi</taxon>
        <taxon>Dikarya</taxon>
        <taxon>Ascomycota</taxon>
        <taxon>Pezizomycotina</taxon>
        <taxon>Dothideomycetes</taxon>
        <taxon>Pleosporomycetidae</taxon>
        <taxon>Pleosporales</taxon>
        <taxon>Pleosporineae</taxon>
        <taxon>Phaeosphaeriaceae</taxon>
        <taxon>Ampelomyces</taxon>
    </lineage>
</organism>
<dbReference type="PANTHER" id="PTHR24322">
    <property type="entry name" value="PKSB"/>
    <property type="match status" value="1"/>
</dbReference>
<dbReference type="InterPro" id="IPR036291">
    <property type="entry name" value="NAD(P)-bd_dom_sf"/>
</dbReference>
<dbReference type="GO" id="GO:0016020">
    <property type="term" value="C:membrane"/>
    <property type="evidence" value="ECO:0007669"/>
    <property type="project" value="UniProtKB-SubCell"/>
</dbReference>
<comment type="similarity">
    <text evidence="2 12">Belongs to the short-chain dehydrogenases/reductases (SDR) family.</text>
</comment>
<evidence type="ECO:0000256" key="8">
    <source>
        <dbReference type="ARBA" id="ARBA00023136"/>
    </source>
</evidence>
<evidence type="ECO:0000313" key="14">
    <source>
        <dbReference type="Proteomes" id="UP000800096"/>
    </source>
</evidence>
<evidence type="ECO:0000256" key="5">
    <source>
        <dbReference type="ARBA" id="ARBA00022989"/>
    </source>
</evidence>
<evidence type="ECO:0000313" key="13">
    <source>
        <dbReference type="EMBL" id="KAF1915608.1"/>
    </source>
</evidence>
<dbReference type="EMBL" id="ML979136">
    <property type="protein sequence ID" value="KAF1915608.1"/>
    <property type="molecule type" value="Genomic_DNA"/>
</dbReference>
<dbReference type="SUPFAM" id="SSF51735">
    <property type="entry name" value="NAD(P)-binding Rossmann-fold domains"/>
    <property type="match status" value="1"/>
</dbReference>
<comment type="subcellular location">
    <subcellularLocation>
        <location evidence="1">Membrane</location>
        <topology evidence="1">Multi-pass membrane protein</topology>
    </subcellularLocation>
</comment>
<evidence type="ECO:0000256" key="4">
    <source>
        <dbReference type="ARBA" id="ARBA00022857"/>
    </source>
</evidence>
<evidence type="ECO:0000256" key="3">
    <source>
        <dbReference type="ARBA" id="ARBA00022692"/>
    </source>
</evidence>
<evidence type="ECO:0000256" key="1">
    <source>
        <dbReference type="ARBA" id="ARBA00004141"/>
    </source>
</evidence>
<dbReference type="InterPro" id="IPR020904">
    <property type="entry name" value="Sc_DH/Rdtase_CS"/>
</dbReference>
<evidence type="ECO:0000256" key="7">
    <source>
        <dbReference type="ARBA" id="ARBA00023098"/>
    </source>
</evidence>
<dbReference type="Proteomes" id="UP000800096">
    <property type="component" value="Unassembled WGS sequence"/>
</dbReference>
<dbReference type="Gene3D" id="3.40.50.720">
    <property type="entry name" value="NAD(P)-binding Rossmann-like Domain"/>
    <property type="match status" value="1"/>
</dbReference>